<dbReference type="InterPro" id="IPR024618">
    <property type="entry name" value="DUF3857"/>
</dbReference>
<dbReference type="EMBL" id="SWMU01000002">
    <property type="protein sequence ID" value="TKS56794.1"/>
    <property type="molecule type" value="Genomic_DNA"/>
</dbReference>
<evidence type="ECO:0000313" key="4">
    <source>
        <dbReference type="Proteomes" id="UP000306552"/>
    </source>
</evidence>
<proteinExistence type="predicted"/>
<keyword evidence="4" id="KW-1185">Reference proteome</keyword>
<dbReference type="Pfam" id="PF12969">
    <property type="entry name" value="DUF3857"/>
    <property type="match status" value="1"/>
</dbReference>
<gene>
    <name evidence="3" type="ORF">FCN74_07140</name>
</gene>
<sequence length="665" mass="77729">MRLSILSLLLLFCLNIHAQDYKFKDVTKAELEEKFHPKDSTAPAAVLYEKGYLTMMYDDGWKYKLEVKKRVKIYNSEGYDYATVELPYYYSDNTSSRENIMKVKAYVYNLEGNKIKDDKIRKRDIIDEEVTELRNKVKFTFPNIKPGSVIEYTYIHTSPHIDDFPEWSFQDEIPVNHSVYELVIPEYFGYNERSKGFHTIKRNTENTLIDFRFRQDANYRSKTGTSRIKAVKYTYECHNIPKLKDEPFVNNHSNFLTSIGHELSFFRNPSNNDIKEFTTNWQKASIMLQKSDSFGKELDNTRYFEDDINAILSQSNTADEKIYNIFNFVKNQMTWNNYVGIYCSDKLKRAYKERTGSIADINLMLTSMLRYAGFEAYPVLVSTIDNGIPSPTVSTEDYNYIISAIEFKNNQILLLDASNPFTAPNLLPTRCLNWHGRLIRPDGTSKRISLNPKSLSKDNFIMTLKINETGKLEGQMRRQYTNQYAYQYRVKYSAVDQEDYVDKLQNLLKVTINDYNIQNISSLSKPVVETLSFESEDAVDNINDNIYISPLLFLAQSENPFKQDQMERKLPINFTFPKSNKYMINIDVPEAYTIDYIPKAQAFKLPNDKGYYSFNIKESPTGDLQIVVKKELKESILSHDYYQVLKDFYKTIVNLETDKIVLVKQ</sequence>
<evidence type="ECO:0000256" key="1">
    <source>
        <dbReference type="SAM" id="SignalP"/>
    </source>
</evidence>
<evidence type="ECO:0000259" key="2">
    <source>
        <dbReference type="Pfam" id="PF12969"/>
    </source>
</evidence>
<protein>
    <submittedName>
        <fullName evidence="3">DUF3857 domain-containing protein</fullName>
    </submittedName>
</protein>
<dbReference type="Gene3D" id="2.60.40.3140">
    <property type="match status" value="1"/>
</dbReference>
<dbReference type="Gene3D" id="3.10.620.30">
    <property type="match status" value="1"/>
</dbReference>
<feature type="domain" description="DUF3857" evidence="2">
    <location>
        <begin position="66"/>
        <end position="201"/>
    </location>
</feature>
<dbReference type="RefSeq" id="WP_138931896.1">
    <property type="nucleotide sequence ID" value="NZ_SWMU01000002.1"/>
</dbReference>
<dbReference type="AlphaFoldDB" id="A0A4U5TTI5"/>
<feature type="chain" id="PRO_5020201266" evidence="1">
    <location>
        <begin position="19"/>
        <end position="665"/>
    </location>
</feature>
<name>A0A4U5TTI5_9FLAO</name>
<accession>A0A4U5TTI5</accession>
<reference evidence="3 4" key="1">
    <citation type="submission" date="2019-04" db="EMBL/GenBank/DDBJ databases">
        <title>Psychroflexus halotolerans sp. nov., isolated from a marine solar saltern.</title>
        <authorList>
            <person name="Feng X."/>
        </authorList>
    </citation>
    <scope>NUCLEOTIDE SEQUENCE [LARGE SCALE GENOMIC DNA]</scope>
    <source>
        <strain evidence="3 4">WDS2C27</strain>
    </source>
</reference>
<evidence type="ECO:0000313" key="3">
    <source>
        <dbReference type="EMBL" id="TKS56794.1"/>
    </source>
</evidence>
<dbReference type="Gene3D" id="2.60.120.1130">
    <property type="match status" value="1"/>
</dbReference>
<organism evidence="3 4">
    <name type="scientific">Mesohalobacter halotolerans</name>
    <dbReference type="NCBI Taxonomy" id="1883405"/>
    <lineage>
        <taxon>Bacteria</taxon>
        <taxon>Pseudomonadati</taxon>
        <taxon>Bacteroidota</taxon>
        <taxon>Flavobacteriia</taxon>
        <taxon>Flavobacteriales</taxon>
        <taxon>Flavobacteriaceae</taxon>
        <taxon>Mesohalobacter</taxon>
    </lineage>
</organism>
<dbReference type="OrthoDB" id="98874at2"/>
<keyword evidence="1" id="KW-0732">Signal</keyword>
<feature type="signal peptide" evidence="1">
    <location>
        <begin position="1"/>
        <end position="18"/>
    </location>
</feature>
<comment type="caution">
    <text evidence="3">The sequence shown here is derived from an EMBL/GenBank/DDBJ whole genome shotgun (WGS) entry which is preliminary data.</text>
</comment>
<dbReference type="Proteomes" id="UP000306552">
    <property type="component" value="Unassembled WGS sequence"/>
</dbReference>